<reference evidence="1 2" key="1">
    <citation type="submission" date="2015-01" db="EMBL/GenBank/DDBJ databases">
        <title>Evolution of Trichinella species and genotypes.</title>
        <authorList>
            <person name="Korhonen P.K."/>
            <person name="Edoardo P."/>
            <person name="Giuseppe L.R."/>
            <person name="Gasser R.B."/>
        </authorList>
    </citation>
    <scope>NUCLEOTIDE SEQUENCE [LARGE SCALE GENOMIC DNA]</scope>
    <source>
        <strain evidence="1">ISS120</strain>
    </source>
</reference>
<dbReference type="AlphaFoldDB" id="A0A0V1C831"/>
<proteinExistence type="predicted"/>
<evidence type="ECO:0000313" key="1">
    <source>
        <dbReference type="EMBL" id="KRY45392.1"/>
    </source>
</evidence>
<gene>
    <name evidence="1" type="ORF">T03_11337</name>
</gene>
<dbReference type="EMBL" id="JYDI01000369">
    <property type="protein sequence ID" value="KRY45392.1"/>
    <property type="molecule type" value="Genomic_DNA"/>
</dbReference>
<sequence length="150" mass="16179">MGRARLMTTPIHHTTGYSTLSSLFLPPLYLQKSERDTHGCNPAGSQVAAVFARAFLPSPLTRVSRLEQTGLLRLAAQWFPTRGTASYGRSVPPVCGDSAFGAVHGTSASPLPSQPGMAPSIHGRTSFFALLATLLRLQVVPRQLVHKIWC</sequence>
<protein>
    <submittedName>
        <fullName evidence="1">Uncharacterized protein</fullName>
    </submittedName>
</protein>
<evidence type="ECO:0000313" key="2">
    <source>
        <dbReference type="Proteomes" id="UP000054653"/>
    </source>
</evidence>
<keyword evidence="2" id="KW-1185">Reference proteome</keyword>
<accession>A0A0V1C831</accession>
<dbReference type="Proteomes" id="UP000054653">
    <property type="component" value="Unassembled WGS sequence"/>
</dbReference>
<organism evidence="1 2">
    <name type="scientific">Trichinella britovi</name>
    <name type="common">Parasitic roundworm</name>
    <dbReference type="NCBI Taxonomy" id="45882"/>
    <lineage>
        <taxon>Eukaryota</taxon>
        <taxon>Metazoa</taxon>
        <taxon>Ecdysozoa</taxon>
        <taxon>Nematoda</taxon>
        <taxon>Enoplea</taxon>
        <taxon>Dorylaimia</taxon>
        <taxon>Trichinellida</taxon>
        <taxon>Trichinellidae</taxon>
        <taxon>Trichinella</taxon>
    </lineage>
</organism>
<comment type="caution">
    <text evidence="1">The sequence shown here is derived from an EMBL/GenBank/DDBJ whole genome shotgun (WGS) entry which is preliminary data.</text>
</comment>
<name>A0A0V1C831_TRIBR</name>